<dbReference type="SUPFAM" id="SSF46894">
    <property type="entry name" value="C-terminal effector domain of the bipartite response regulators"/>
    <property type="match status" value="1"/>
</dbReference>
<evidence type="ECO:0000256" key="12">
    <source>
        <dbReference type="ARBA" id="ARBA00023163"/>
    </source>
</evidence>
<dbReference type="InterPro" id="IPR012052">
    <property type="entry name" value="Spore_0_A"/>
</dbReference>
<evidence type="ECO:0000256" key="1">
    <source>
        <dbReference type="ARBA" id="ARBA00004496"/>
    </source>
</evidence>
<dbReference type="GO" id="GO:0005737">
    <property type="term" value="C:cytoplasm"/>
    <property type="evidence" value="ECO:0007669"/>
    <property type="project" value="UniProtKB-SubCell"/>
</dbReference>
<evidence type="ECO:0000256" key="9">
    <source>
        <dbReference type="ARBA" id="ARBA00023015"/>
    </source>
</evidence>
<dbReference type="Proteomes" id="UP000184245">
    <property type="component" value="Unassembled WGS sequence"/>
</dbReference>
<dbReference type="InterPro" id="IPR036388">
    <property type="entry name" value="WH-like_DNA-bd_sf"/>
</dbReference>
<dbReference type="GO" id="GO:0000160">
    <property type="term" value="P:phosphorelay signal transduction system"/>
    <property type="evidence" value="ECO:0007669"/>
    <property type="project" value="UniProtKB-UniRule"/>
</dbReference>
<evidence type="ECO:0000256" key="16">
    <source>
        <dbReference type="PROSITE-ProRule" id="PRU00169"/>
    </source>
</evidence>
<sequence>MEKLNVAIADDNEKMLDLLGNIINEDKELELVGHASNGEDIYEIIREKEPDVVLLDIIMPKVDGLSVMERVGRDVEIKKHPAFIVVSAVGQEQITEDAFNLGANYYILKPFDNNMLLNRIKHIKNTMSGKTKELRKVNAYENKGDYFERNLEADVTNIIHEIGVPAHIKGYQYLRDAIILSVNDMEMLNSITKILYPTIAKKHQTTPSRVERAIRHAIEVAWSRGKMDTIDELFGYTVSTGKGKPTNSEFIALIADKIRLEYKNN</sequence>
<evidence type="ECO:0000259" key="17">
    <source>
        <dbReference type="PROSITE" id="PS50110"/>
    </source>
</evidence>
<dbReference type="GO" id="GO:0030435">
    <property type="term" value="P:sporulation resulting in formation of a cellular spore"/>
    <property type="evidence" value="ECO:0007669"/>
    <property type="project" value="UniProtKB-UniRule"/>
</dbReference>
<dbReference type="NCBIfam" id="TIGR02875">
    <property type="entry name" value="spore_0_A"/>
    <property type="match status" value="1"/>
</dbReference>
<keyword evidence="5 16" id="KW-0597">Phosphoprotein</keyword>
<name>A0A1M4VIA3_9CLOT</name>
<dbReference type="GO" id="GO:0042173">
    <property type="term" value="P:regulation of sporulation resulting in formation of a cellular spore"/>
    <property type="evidence" value="ECO:0007669"/>
    <property type="project" value="InterPro"/>
</dbReference>
<protein>
    <recommendedName>
        <fullName evidence="2 14">Stage 0 sporulation protein A homolog</fullName>
    </recommendedName>
</protein>
<reference evidence="18 19" key="1">
    <citation type="submission" date="2016-11" db="EMBL/GenBank/DDBJ databases">
        <authorList>
            <person name="Jaros S."/>
            <person name="Januszkiewicz K."/>
            <person name="Wedrychowicz H."/>
        </authorList>
    </citation>
    <scope>NUCLEOTIDE SEQUENCE [LARGE SCALE GENOMIC DNA]</scope>
    <source>
        <strain evidence="18 19">DSM 17459</strain>
    </source>
</reference>
<dbReference type="GO" id="GO:0005509">
    <property type="term" value="F:calcium ion binding"/>
    <property type="evidence" value="ECO:0007669"/>
    <property type="project" value="UniProtKB-UniRule"/>
</dbReference>
<comment type="function">
    <text evidence="13 14">May play the central regulatory role in sporulation. It may be an element of the effector pathway responsible for the activation of sporulation genes in response to nutritional stress. Spo0A may act in concert with spo0H (a sigma factor) to control the expression of some genes that are critical to the sporulation process.</text>
</comment>
<dbReference type="SUPFAM" id="SSF52172">
    <property type="entry name" value="CheY-like"/>
    <property type="match status" value="1"/>
</dbReference>
<keyword evidence="9 14" id="KW-0805">Transcription regulation</keyword>
<proteinExistence type="predicted"/>
<dbReference type="InterPro" id="IPR011006">
    <property type="entry name" value="CheY-like_superfamily"/>
</dbReference>
<accession>A0A1M4VIA3</accession>
<evidence type="ECO:0000313" key="18">
    <source>
        <dbReference type="EMBL" id="SHE68577.1"/>
    </source>
</evidence>
<organism evidence="18 19">
    <name type="scientific">Lactonifactor longoviformis DSM 17459</name>
    <dbReference type="NCBI Taxonomy" id="1122155"/>
    <lineage>
        <taxon>Bacteria</taxon>
        <taxon>Bacillati</taxon>
        <taxon>Bacillota</taxon>
        <taxon>Clostridia</taxon>
        <taxon>Eubacteriales</taxon>
        <taxon>Clostridiaceae</taxon>
        <taxon>Lactonifactor</taxon>
    </lineage>
</organism>
<dbReference type="InterPro" id="IPR050595">
    <property type="entry name" value="Bact_response_regulator"/>
</dbReference>
<evidence type="ECO:0000256" key="5">
    <source>
        <dbReference type="ARBA" id="ARBA00022553"/>
    </source>
</evidence>
<gene>
    <name evidence="18" type="ORF">SAMN02745158_01239</name>
</gene>
<dbReference type="GO" id="GO:0003700">
    <property type="term" value="F:DNA-binding transcription factor activity"/>
    <property type="evidence" value="ECO:0007669"/>
    <property type="project" value="InterPro"/>
</dbReference>
<dbReference type="PANTHER" id="PTHR44591:SF14">
    <property type="entry name" value="PROTEIN PILG"/>
    <property type="match status" value="1"/>
</dbReference>
<keyword evidence="11 14" id="KW-0010">Activator</keyword>
<evidence type="ECO:0000256" key="15">
    <source>
        <dbReference type="PIRSR" id="PIRSR002937-1"/>
    </source>
</evidence>
<dbReference type="InterPro" id="IPR014879">
    <property type="entry name" value="Spo0A_C"/>
</dbReference>
<dbReference type="InterPro" id="IPR001789">
    <property type="entry name" value="Sig_transdc_resp-reg_receiver"/>
</dbReference>
<dbReference type="GO" id="GO:0051606">
    <property type="term" value="P:detection of stimulus"/>
    <property type="evidence" value="ECO:0007669"/>
    <property type="project" value="UniProtKB-UniRule"/>
</dbReference>
<feature type="modified residue" description="4-aspartylphosphate" evidence="16">
    <location>
        <position position="56"/>
    </location>
</feature>
<keyword evidence="7 14" id="KW-0749">Sporulation</keyword>
<feature type="binding site" evidence="15">
    <location>
        <position position="56"/>
    </location>
    <ligand>
        <name>Ca(2+)</name>
        <dbReference type="ChEBI" id="CHEBI:29108"/>
    </ligand>
</feature>
<dbReference type="OrthoDB" id="9793299at2"/>
<feature type="binding site" evidence="15">
    <location>
        <position position="10"/>
    </location>
    <ligand>
        <name>Ca(2+)</name>
        <dbReference type="ChEBI" id="CHEBI:29108"/>
    </ligand>
</feature>
<dbReference type="SMART" id="SM00448">
    <property type="entry name" value="REC"/>
    <property type="match status" value="1"/>
</dbReference>
<evidence type="ECO:0000256" key="11">
    <source>
        <dbReference type="ARBA" id="ARBA00023159"/>
    </source>
</evidence>
<comment type="cofactor">
    <cofactor evidence="14 15">
        <name>Ca(2+)</name>
        <dbReference type="ChEBI" id="CHEBI:29108"/>
    </cofactor>
    <text evidence="14 15">Binds 1 Ca(2+) ion per subunit.</text>
</comment>
<keyword evidence="6 14" id="KW-0106">Calcium</keyword>
<dbReference type="AlphaFoldDB" id="A0A1M4VIA3"/>
<keyword evidence="4 14" id="KW-0678">Repressor</keyword>
<evidence type="ECO:0000256" key="14">
    <source>
        <dbReference type="PIRNR" id="PIRNR002937"/>
    </source>
</evidence>
<evidence type="ECO:0000256" key="4">
    <source>
        <dbReference type="ARBA" id="ARBA00022491"/>
    </source>
</evidence>
<feature type="domain" description="Response regulatory" evidence="17">
    <location>
        <begin position="5"/>
        <end position="124"/>
    </location>
</feature>
<comment type="subcellular location">
    <subcellularLocation>
        <location evidence="1 14">Cytoplasm</location>
    </subcellularLocation>
</comment>
<dbReference type="PIRSF" id="PIRSF002937">
    <property type="entry name" value="Res_reg_Spo0A"/>
    <property type="match status" value="1"/>
</dbReference>
<keyword evidence="12 14" id="KW-0804">Transcription</keyword>
<dbReference type="GO" id="GO:0003677">
    <property type="term" value="F:DNA binding"/>
    <property type="evidence" value="ECO:0007669"/>
    <property type="project" value="UniProtKB-KW"/>
</dbReference>
<dbReference type="Pfam" id="PF00072">
    <property type="entry name" value="Response_reg"/>
    <property type="match status" value="1"/>
</dbReference>
<dbReference type="Pfam" id="PF08769">
    <property type="entry name" value="Spo0A_C"/>
    <property type="match status" value="1"/>
</dbReference>
<dbReference type="STRING" id="1122155.SAMN02745158_01239"/>
<keyword evidence="14 15" id="KW-0479">Metal-binding</keyword>
<dbReference type="PANTHER" id="PTHR44591">
    <property type="entry name" value="STRESS RESPONSE REGULATOR PROTEIN 1"/>
    <property type="match status" value="1"/>
</dbReference>
<evidence type="ECO:0000313" key="19">
    <source>
        <dbReference type="Proteomes" id="UP000184245"/>
    </source>
</evidence>
<keyword evidence="19" id="KW-1185">Reference proteome</keyword>
<dbReference type="Gene3D" id="1.10.10.10">
    <property type="entry name" value="Winged helix-like DNA-binding domain superfamily/Winged helix DNA-binding domain"/>
    <property type="match status" value="1"/>
</dbReference>
<evidence type="ECO:0000256" key="10">
    <source>
        <dbReference type="ARBA" id="ARBA00023125"/>
    </source>
</evidence>
<evidence type="ECO:0000256" key="7">
    <source>
        <dbReference type="ARBA" id="ARBA00022969"/>
    </source>
</evidence>
<keyword evidence="10 14" id="KW-0238">DNA-binding</keyword>
<evidence type="ECO:0000256" key="6">
    <source>
        <dbReference type="ARBA" id="ARBA00022837"/>
    </source>
</evidence>
<dbReference type="RefSeq" id="WP_072849977.1">
    <property type="nucleotide sequence ID" value="NZ_FQVI01000004.1"/>
</dbReference>
<evidence type="ECO:0000256" key="2">
    <source>
        <dbReference type="ARBA" id="ARBA00018672"/>
    </source>
</evidence>
<evidence type="ECO:0000256" key="8">
    <source>
        <dbReference type="ARBA" id="ARBA00023012"/>
    </source>
</evidence>
<keyword evidence="8 14" id="KW-0902">Two-component regulatory system</keyword>
<evidence type="ECO:0000256" key="3">
    <source>
        <dbReference type="ARBA" id="ARBA00022490"/>
    </source>
</evidence>
<evidence type="ECO:0000256" key="13">
    <source>
        <dbReference type="ARBA" id="ARBA00024867"/>
    </source>
</evidence>
<dbReference type="EMBL" id="FQVI01000004">
    <property type="protein sequence ID" value="SHE68577.1"/>
    <property type="molecule type" value="Genomic_DNA"/>
</dbReference>
<dbReference type="InterPro" id="IPR016032">
    <property type="entry name" value="Sig_transdc_resp-reg_C-effctor"/>
</dbReference>
<dbReference type="PROSITE" id="PS50110">
    <property type="entry name" value="RESPONSE_REGULATORY"/>
    <property type="match status" value="1"/>
</dbReference>
<keyword evidence="3 14" id="KW-0963">Cytoplasm</keyword>
<dbReference type="Gene3D" id="3.40.50.2300">
    <property type="match status" value="1"/>
</dbReference>
<feature type="binding site" evidence="15">
    <location>
        <position position="11"/>
    </location>
    <ligand>
        <name>Ca(2+)</name>
        <dbReference type="ChEBI" id="CHEBI:29108"/>
    </ligand>
</feature>